<protein>
    <submittedName>
        <fullName evidence="1">Uncharacterized protein</fullName>
    </submittedName>
</protein>
<comment type="caution">
    <text evidence="1">The sequence shown here is derived from an EMBL/GenBank/DDBJ whole genome shotgun (WGS) entry which is preliminary data.</text>
</comment>
<gene>
    <name evidence="1" type="ORF">KSP40_PGU019406</name>
</gene>
<name>A0ABR2LE98_9ASPA</name>
<dbReference type="Proteomes" id="UP001412067">
    <property type="component" value="Unassembled WGS sequence"/>
</dbReference>
<organism evidence="1 2">
    <name type="scientific">Platanthera guangdongensis</name>
    <dbReference type="NCBI Taxonomy" id="2320717"/>
    <lineage>
        <taxon>Eukaryota</taxon>
        <taxon>Viridiplantae</taxon>
        <taxon>Streptophyta</taxon>
        <taxon>Embryophyta</taxon>
        <taxon>Tracheophyta</taxon>
        <taxon>Spermatophyta</taxon>
        <taxon>Magnoliopsida</taxon>
        <taxon>Liliopsida</taxon>
        <taxon>Asparagales</taxon>
        <taxon>Orchidaceae</taxon>
        <taxon>Orchidoideae</taxon>
        <taxon>Orchideae</taxon>
        <taxon>Orchidinae</taxon>
        <taxon>Platanthera</taxon>
    </lineage>
</organism>
<keyword evidence="2" id="KW-1185">Reference proteome</keyword>
<reference evidence="1 2" key="1">
    <citation type="journal article" date="2022" name="Nat. Plants">
        <title>Genomes of leafy and leafless Platanthera orchids illuminate the evolution of mycoheterotrophy.</title>
        <authorList>
            <person name="Li M.H."/>
            <person name="Liu K.W."/>
            <person name="Li Z."/>
            <person name="Lu H.C."/>
            <person name="Ye Q.L."/>
            <person name="Zhang D."/>
            <person name="Wang J.Y."/>
            <person name="Li Y.F."/>
            <person name="Zhong Z.M."/>
            <person name="Liu X."/>
            <person name="Yu X."/>
            <person name="Liu D.K."/>
            <person name="Tu X.D."/>
            <person name="Liu B."/>
            <person name="Hao Y."/>
            <person name="Liao X.Y."/>
            <person name="Jiang Y.T."/>
            <person name="Sun W.H."/>
            <person name="Chen J."/>
            <person name="Chen Y.Q."/>
            <person name="Ai Y."/>
            <person name="Zhai J.W."/>
            <person name="Wu S.S."/>
            <person name="Zhou Z."/>
            <person name="Hsiao Y.Y."/>
            <person name="Wu W.L."/>
            <person name="Chen Y.Y."/>
            <person name="Lin Y.F."/>
            <person name="Hsu J.L."/>
            <person name="Li C.Y."/>
            <person name="Wang Z.W."/>
            <person name="Zhao X."/>
            <person name="Zhong W.Y."/>
            <person name="Ma X.K."/>
            <person name="Ma L."/>
            <person name="Huang J."/>
            <person name="Chen G.Z."/>
            <person name="Huang M.Z."/>
            <person name="Huang L."/>
            <person name="Peng D.H."/>
            <person name="Luo Y.B."/>
            <person name="Zou S.Q."/>
            <person name="Chen S.P."/>
            <person name="Lan S."/>
            <person name="Tsai W.C."/>
            <person name="Van de Peer Y."/>
            <person name="Liu Z.J."/>
        </authorList>
    </citation>
    <scope>NUCLEOTIDE SEQUENCE [LARGE SCALE GENOMIC DNA]</scope>
    <source>
        <strain evidence="1">Lor288</strain>
    </source>
</reference>
<dbReference type="EMBL" id="JBBWWR010000020">
    <property type="protein sequence ID" value="KAK8939344.1"/>
    <property type="molecule type" value="Genomic_DNA"/>
</dbReference>
<evidence type="ECO:0000313" key="1">
    <source>
        <dbReference type="EMBL" id="KAK8939344.1"/>
    </source>
</evidence>
<evidence type="ECO:0000313" key="2">
    <source>
        <dbReference type="Proteomes" id="UP001412067"/>
    </source>
</evidence>
<accession>A0ABR2LE98</accession>
<proteinExistence type="predicted"/>
<sequence length="214" mass="23686">MLKVLIDGVSSICCNVSHVEVFVPVEKRTWLGHGAIVRDSPLSPGNISKNVRRGLTLRDVVDVNEAITGNSKRRQRCTLPRRKRAEILAVAPNFIRTAAFRCSDINLSIYSFAFRSDFTGLHRREFLPNYSLHGLSEFALLAVGFDRPLPAIGRCHAGGWRPTSVAPAACGRHVSRPPPPLVGRKVVPFLRHPVGPAAIATIYCEDSHPRNFYN</sequence>